<dbReference type="PANTHER" id="PTHR43808">
    <property type="entry name" value="ACETYLORNITHINE DEACETYLASE"/>
    <property type="match status" value="1"/>
</dbReference>
<evidence type="ECO:0000256" key="1">
    <source>
        <dbReference type="ARBA" id="ARBA00022723"/>
    </source>
</evidence>
<dbReference type="RefSeq" id="WP_160552264.1">
    <property type="nucleotide sequence ID" value="NZ_CP047650.1"/>
</dbReference>
<evidence type="ECO:0000313" key="6">
    <source>
        <dbReference type="Proteomes" id="UP000464787"/>
    </source>
</evidence>
<dbReference type="InterPro" id="IPR050072">
    <property type="entry name" value="Peptidase_M20A"/>
</dbReference>
<organism evidence="5 6">
    <name type="scientific">Xylophilus rhododendri</name>
    <dbReference type="NCBI Taxonomy" id="2697032"/>
    <lineage>
        <taxon>Bacteria</taxon>
        <taxon>Pseudomonadati</taxon>
        <taxon>Pseudomonadota</taxon>
        <taxon>Betaproteobacteria</taxon>
        <taxon>Burkholderiales</taxon>
        <taxon>Xylophilus</taxon>
    </lineage>
</organism>
<feature type="chain" id="PRO_5032881001" evidence="3">
    <location>
        <begin position="30"/>
        <end position="444"/>
    </location>
</feature>
<keyword evidence="6" id="KW-1185">Reference proteome</keyword>
<dbReference type="InterPro" id="IPR002933">
    <property type="entry name" value="Peptidase_M20"/>
</dbReference>
<dbReference type="Gene3D" id="3.40.630.10">
    <property type="entry name" value="Zn peptidases"/>
    <property type="match status" value="1"/>
</dbReference>
<gene>
    <name evidence="5" type="ORF">GT347_12560</name>
</gene>
<dbReference type="Pfam" id="PF07687">
    <property type="entry name" value="M20_dimer"/>
    <property type="match status" value="1"/>
</dbReference>
<dbReference type="Gene3D" id="3.30.70.360">
    <property type="match status" value="1"/>
</dbReference>
<dbReference type="InterPro" id="IPR036264">
    <property type="entry name" value="Bact_exopeptidase_dim_dom"/>
</dbReference>
<keyword evidence="1" id="KW-0479">Metal-binding</keyword>
<dbReference type="InterPro" id="IPR011650">
    <property type="entry name" value="Peptidase_M20_dimer"/>
</dbReference>
<protein>
    <submittedName>
        <fullName evidence="5">M20/M25/M40 family metallo-hydrolase</fullName>
    </submittedName>
</protein>
<feature type="signal peptide" evidence="3">
    <location>
        <begin position="1"/>
        <end position="29"/>
    </location>
</feature>
<dbReference type="SUPFAM" id="SSF55031">
    <property type="entry name" value="Bacterial exopeptidase dimerisation domain"/>
    <property type="match status" value="1"/>
</dbReference>
<keyword evidence="3" id="KW-0732">Signal</keyword>
<evidence type="ECO:0000256" key="3">
    <source>
        <dbReference type="SAM" id="SignalP"/>
    </source>
</evidence>
<accession>A0A857J4Y9</accession>
<evidence type="ECO:0000313" key="5">
    <source>
        <dbReference type="EMBL" id="QHI98747.1"/>
    </source>
</evidence>
<proteinExistence type="predicted"/>
<keyword evidence="2 5" id="KW-0378">Hydrolase</keyword>
<dbReference type="Pfam" id="PF01546">
    <property type="entry name" value="Peptidase_M20"/>
    <property type="match status" value="1"/>
</dbReference>
<name>A0A857J4Y9_9BURK</name>
<evidence type="ECO:0000256" key="2">
    <source>
        <dbReference type="ARBA" id="ARBA00022801"/>
    </source>
</evidence>
<dbReference type="PANTHER" id="PTHR43808:SF17">
    <property type="entry name" value="PEPTIDASE M20"/>
    <property type="match status" value="1"/>
</dbReference>
<sequence length="444" mass="46403">MPASPSLPLRHLCCAIGLGLAVLAPAAHAQTPTPAIQQSVDAVRKAPTVRQVLDDIKSDHARTVDELRTLVQIPAPPFKEQKRAEYFLSRLKALGLTDAYIDKEGNAIGVRKGTGQGPKLVVSAHLDTVFPEGTDVTVKERDGKLYAPGIADDTRGLSVLLSWIKALNERQLQTVGDIVFVGNVGEEELGNLRGMKAIFRDHTDIDGFVGLEPGVGNVVLNQGTGSHRFEVAFKGPGGHSFGAFGQVPSAIHAMGRAIAHIADVQVPTDPKTTFTVGKVGGGTSVNAIAGDASMAIDIRSNALPTLLQAEKDIMAAIQLGVEEENRRWNTPAKITVTSTLIGDRPAGTTALDQPMVQTAYAAIAAAGDKPSARAGSTDANVPMGLGIPAMILGSGGKNAGSHALGEWFDPTDAWQGAQTGLTTVLSLVGVQGVSQPVLARRTAR</sequence>
<dbReference type="GO" id="GO:0046872">
    <property type="term" value="F:metal ion binding"/>
    <property type="evidence" value="ECO:0007669"/>
    <property type="project" value="UniProtKB-KW"/>
</dbReference>
<feature type="domain" description="Peptidase M20 dimerisation" evidence="4">
    <location>
        <begin position="225"/>
        <end position="317"/>
    </location>
</feature>
<dbReference type="AlphaFoldDB" id="A0A857J4Y9"/>
<evidence type="ECO:0000259" key="4">
    <source>
        <dbReference type="Pfam" id="PF07687"/>
    </source>
</evidence>
<dbReference type="Proteomes" id="UP000464787">
    <property type="component" value="Chromosome"/>
</dbReference>
<dbReference type="KEGG" id="xyk:GT347_12560"/>
<dbReference type="SUPFAM" id="SSF53187">
    <property type="entry name" value="Zn-dependent exopeptidases"/>
    <property type="match status" value="1"/>
</dbReference>
<dbReference type="EMBL" id="CP047650">
    <property type="protein sequence ID" value="QHI98747.1"/>
    <property type="molecule type" value="Genomic_DNA"/>
</dbReference>
<reference evidence="5 6" key="1">
    <citation type="submission" date="2020-01" db="EMBL/GenBank/DDBJ databases">
        <title>Genome sequencing of strain KACC 21265.</title>
        <authorList>
            <person name="Heo J."/>
            <person name="Kim S.-J."/>
            <person name="Kim J.-S."/>
            <person name="Hong S.-B."/>
            <person name="Kwon S.-W."/>
        </authorList>
    </citation>
    <scope>NUCLEOTIDE SEQUENCE [LARGE SCALE GENOMIC DNA]</scope>
    <source>
        <strain evidence="5 6">KACC 21265</strain>
    </source>
</reference>
<dbReference type="GO" id="GO:0016787">
    <property type="term" value="F:hydrolase activity"/>
    <property type="evidence" value="ECO:0007669"/>
    <property type="project" value="UniProtKB-KW"/>
</dbReference>